<keyword evidence="3" id="KW-1185">Reference proteome</keyword>
<protein>
    <submittedName>
        <fullName evidence="2">Uncharacterized protein</fullName>
    </submittedName>
</protein>
<feature type="compositionally biased region" description="Polar residues" evidence="1">
    <location>
        <begin position="48"/>
        <end position="61"/>
    </location>
</feature>
<sequence>MEGAGLQPRPRVENPRLTTVTAPRLLEPADAHDQSRSDGSREPWVFNPRSSATTHAPQVTE</sequence>
<dbReference type="AlphaFoldDB" id="Q7UL24"/>
<dbReference type="STRING" id="243090.RB9787"/>
<dbReference type="InParanoid" id="Q7UL24"/>
<evidence type="ECO:0000313" key="3">
    <source>
        <dbReference type="Proteomes" id="UP000001025"/>
    </source>
</evidence>
<dbReference type="KEGG" id="rba:RB9787"/>
<proteinExistence type="predicted"/>
<dbReference type="EMBL" id="BX294150">
    <property type="protein sequence ID" value="CAD76455.1"/>
    <property type="molecule type" value="Genomic_DNA"/>
</dbReference>
<feature type="region of interest" description="Disordered" evidence="1">
    <location>
        <begin position="1"/>
        <end position="61"/>
    </location>
</feature>
<gene>
    <name evidence="2" type="ordered locus">RB9787</name>
</gene>
<name>Q7UL24_RHOBA</name>
<organism evidence="2 3">
    <name type="scientific">Rhodopirellula baltica (strain DSM 10527 / NCIMB 13988 / SH1)</name>
    <dbReference type="NCBI Taxonomy" id="243090"/>
    <lineage>
        <taxon>Bacteria</taxon>
        <taxon>Pseudomonadati</taxon>
        <taxon>Planctomycetota</taxon>
        <taxon>Planctomycetia</taxon>
        <taxon>Pirellulales</taxon>
        <taxon>Pirellulaceae</taxon>
        <taxon>Rhodopirellula</taxon>
    </lineage>
</organism>
<accession>Q7UL24</accession>
<dbReference type="EnsemblBacteria" id="CAD76455">
    <property type="protein sequence ID" value="CAD76455"/>
    <property type="gene ID" value="RB9787"/>
</dbReference>
<feature type="compositionally biased region" description="Basic and acidic residues" evidence="1">
    <location>
        <begin position="27"/>
        <end position="41"/>
    </location>
</feature>
<reference evidence="2 3" key="1">
    <citation type="journal article" date="2003" name="Proc. Natl. Acad. Sci. U.S.A.">
        <title>Complete genome sequence of the marine planctomycete Pirellula sp. strain 1.</title>
        <authorList>
            <person name="Gloeckner F.O."/>
            <person name="Kube M."/>
            <person name="Bauer M."/>
            <person name="Teeling H."/>
            <person name="Lombardot T."/>
            <person name="Ludwig W."/>
            <person name="Gade D."/>
            <person name="Beck A."/>
            <person name="Borzym K."/>
            <person name="Heitmann K."/>
            <person name="Rabus R."/>
            <person name="Schlesner H."/>
            <person name="Amann R."/>
            <person name="Reinhardt R."/>
        </authorList>
    </citation>
    <scope>NUCLEOTIDE SEQUENCE [LARGE SCALE GENOMIC DNA]</scope>
    <source>
        <strain evidence="3">DSM 10527 / NCIMB 13988 / SH1</strain>
    </source>
</reference>
<dbReference type="Proteomes" id="UP000001025">
    <property type="component" value="Chromosome"/>
</dbReference>
<evidence type="ECO:0000313" key="2">
    <source>
        <dbReference type="EMBL" id="CAD76455.1"/>
    </source>
</evidence>
<dbReference type="PATRIC" id="fig|243090.15.peg.4710"/>
<evidence type="ECO:0000256" key="1">
    <source>
        <dbReference type="SAM" id="MobiDB-lite"/>
    </source>
</evidence>
<dbReference type="HOGENOM" id="CLU_2919720_0_0_0"/>